<dbReference type="EMBL" id="UOEX01000338">
    <property type="protein sequence ID" value="VAW40543.1"/>
    <property type="molecule type" value="Genomic_DNA"/>
</dbReference>
<evidence type="ECO:0000313" key="2">
    <source>
        <dbReference type="EMBL" id="VAW40543.1"/>
    </source>
</evidence>
<name>A0A3B0VJQ2_9ZZZZ</name>
<dbReference type="Pfam" id="PF05443">
    <property type="entry name" value="ROS_MUCR"/>
    <property type="match status" value="1"/>
</dbReference>
<accession>A0A3B0VJQ2</accession>
<proteinExistence type="predicted"/>
<gene>
    <name evidence="2" type="ORF">MNBD_DELTA03-482</name>
</gene>
<dbReference type="Gene3D" id="1.10.10.1550">
    <property type="entry name" value="ROS/MUCR transcriptional regulator protein"/>
    <property type="match status" value="1"/>
</dbReference>
<evidence type="ECO:0000256" key="1">
    <source>
        <dbReference type="SAM" id="MobiDB-lite"/>
    </source>
</evidence>
<dbReference type="InterPro" id="IPR041920">
    <property type="entry name" value="ROS/MUCR_sf"/>
</dbReference>
<feature type="compositionally biased region" description="Basic residues" evidence="1">
    <location>
        <begin position="137"/>
        <end position="150"/>
    </location>
</feature>
<dbReference type="InterPro" id="IPR008807">
    <property type="entry name" value="ROS_MUCR"/>
</dbReference>
<dbReference type="AlphaFoldDB" id="A0A3B0VJQ2"/>
<sequence>MGKTLLEMAAGIIQAQSSSKSMDTDEITAGLQTVYAKLQILQNNELKAAEPEEPQSEAPNITPDKSILKNKIVCLECGNEFKMLSSKHLAAHSLTPREYRLKYGFKLRQPLCCKTLSIERKKAGKARGIPENLKKSIAAKKKKARKPARK</sequence>
<evidence type="ECO:0008006" key="3">
    <source>
        <dbReference type="Google" id="ProtNLM"/>
    </source>
</evidence>
<protein>
    <recommendedName>
        <fullName evidence="3">Transcriptional regulator</fullName>
    </recommendedName>
</protein>
<organism evidence="2">
    <name type="scientific">hydrothermal vent metagenome</name>
    <dbReference type="NCBI Taxonomy" id="652676"/>
    <lineage>
        <taxon>unclassified sequences</taxon>
        <taxon>metagenomes</taxon>
        <taxon>ecological metagenomes</taxon>
    </lineage>
</organism>
<dbReference type="GO" id="GO:0008270">
    <property type="term" value="F:zinc ion binding"/>
    <property type="evidence" value="ECO:0007669"/>
    <property type="project" value="InterPro"/>
</dbReference>
<reference evidence="2" key="1">
    <citation type="submission" date="2018-06" db="EMBL/GenBank/DDBJ databases">
        <authorList>
            <person name="Zhirakovskaya E."/>
        </authorList>
    </citation>
    <scope>NUCLEOTIDE SEQUENCE</scope>
</reference>
<dbReference type="GO" id="GO:0003677">
    <property type="term" value="F:DNA binding"/>
    <property type="evidence" value="ECO:0007669"/>
    <property type="project" value="InterPro"/>
</dbReference>
<dbReference type="GO" id="GO:0006355">
    <property type="term" value="P:regulation of DNA-templated transcription"/>
    <property type="evidence" value="ECO:0007669"/>
    <property type="project" value="InterPro"/>
</dbReference>
<feature type="region of interest" description="Disordered" evidence="1">
    <location>
        <begin position="122"/>
        <end position="150"/>
    </location>
</feature>